<dbReference type="Proteomes" id="UP001300502">
    <property type="component" value="Unassembled WGS sequence"/>
</dbReference>
<dbReference type="EMBL" id="JANCYU010000006">
    <property type="protein sequence ID" value="KAK4522609.1"/>
    <property type="molecule type" value="Genomic_DNA"/>
</dbReference>
<accession>A0AAV9I3F1</accession>
<dbReference type="GO" id="GO:0042626">
    <property type="term" value="F:ATPase-coupled transmembrane transporter activity"/>
    <property type="evidence" value="ECO:0007669"/>
    <property type="project" value="TreeGrafter"/>
</dbReference>
<evidence type="ECO:0000256" key="1">
    <source>
        <dbReference type="ARBA" id="ARBA00014334"/>
    </source>
</evidence>
<keyword evidence="7" id="KW-1185">Reference proteome</keyword>
<sequence length="291" mass="32442">MFFIVSNIVEHSVPRVGCSSFLSRKYIQSPPKKRCPVLASIFQSFFPAESNTSKVVQLEACNISHDAQQAVFVDNMAGEARTLENVNLEILEGEFLLLIGENGSGKSSLLNILAGLDVPDQGYLKWYGKKIKSADIVSRIGIVFQFPEKAFVGDSVFEELTLGLEHVLPEDIEEALDVCALNNISLTTSPFLLSGGQQKKLALACQLLRFPLILFLDEPLSGVDHFSRDSLIKVFDKLKRKMTIVVVSHEPAELFSRADRVLQLFGGQVRQVPESVIQKAMEWRRLKQNGF</sequence>
<dbReference type="CDD" id="cd03225">
    <property type="entry name" value="ABC_cobalt_CbiO_domain1"/>
    <property type="match status" value="1"/>
</dbReference>
<keyword evidence="2" id="KW-0813">Transport</keyword>
<dbReference type="PANTHER" id="PTHR43553:SF1">
    <property type="entry name" value="ABC TRANSPORTER I FAMILY MEMBER 11, CHLOROPLASTIC"/>
    <property type="match status" value="1"/>
</dbReference>
<dbReference type="InterPro" id="IPR017871">
    <property type="entry name" value="ABC_transporter-like_CS"/>
</dbReference>
<feature type="domain" description="ABC transporter" evidence="5">
    <location>
        <begin position="58"/>
        <end position="291"/>
    </location>
</feature>
<dbReference type="GO" id="GO:0009941">
    <property type="term" value="C:chloroplast envelope"/>
    <property type="evidence" value="ECO:0007669"/>
    <property type="project" value="TreeGrafter"/>
</dbReference>
<dbReference type="GO" id="GO:0016020">
    <property type="term" value="C:membrane"/>
    <property type="evidence" value="ECO:0007669"/>
    <property type="project" value="InterPro"/>
</dbReference>
<comment type="caution">
    <text evidence="6">The sequence shown here is derived from an EMBL/GenBank/DDBJ whole genome shotgun (WGS) entry which is preliminary data.</text>
</comment>
<dbReference type="AlphaFoldDB" id="A0AAV9I3F1"/>
<reference evidence="6 7" key="1">
    <citation type="submission" date="2022-07" db="EMBL/GenBank/DDBJ databases">
        <title>Genome-wide signatures of adaptation to extreme environments.</title>
        <authorList>
            <person name="Cho C.H."/>
            <person name="Yoon H.S."/>
        </authorList>
    </citation>
    <scope>NUCLEOTIDE SEQUENCE [LARGE SCALE GENOMIC DNA]</scope>
    <source>
        <strain evidence="6 7">108.79 E11</strain>
    </source>
</reference>
<dbReference type="PROSITE" id="PS00211">
    <property type="entry name" value="ABC_TRANSPORTER_1"/>
    <property type="match status" value="1"/>
</dbReference>
<evidence type="ECO:0000256" key="3">
    <source>
        <dbReference type="ARBA" id="ARBA00022741"/>
    </source>
</evidence>
<dbReference type="GO" id="GO:0005524">
    <property type="term" value="F:ATP binding"/>
    <property type="evidence" value="ECO:0007669"/>
    <property type="project" value="UniProtKB-KW"/>
</dbReference>
<dbReference type="PROSITE" id="PS50893">
    <property type="entry name" value="ABC_TRANSPORTER_2"/>
    <property type="match status" value="1"/>
</dbReference>
<keyword evidence="3" id="KW-0547">Nucleotide-binding</keyword>
<dbReference type="Pfam" id="PF00005">
    <property type="entry name" value="ABC_tran"/>
    <property type="match status" value="1"/>
</dbReference>
<dbReference type="Gene3D" id="3.40.50.300">
    <property type="entry name" value="P-loop containing nucleotide triphosphate hydrolases"/>
    <property type="match status" value="1"/>
</dbReference>
<keyword evidence="4" id="KW-0067">ATP-binding</keyword>
<evidence type="ECO:0000313" key="7">
    <source>
        <dbReference type="Proteomes" id="UP001300502"/>
    </source>
</evidence>
<evidence type="ECO:0000259" key="5">
    <source>
        <dbReference type="PROSITE" id="PS50893"/>
    </source>
</evidence>
<gene>
    <name evidence="6" type="ORF">GAYE_PCTG10G0499</name>
</gene>
<dbReference type="InterPro" id="IPR050095">
    <property type="entry name" value="ECF_ABC_transporter_ATP-bd"/>
</dbReference>
<dbReference type="SMART" id="SM00382">
    <property type="entry name" value="AAA"/>
    <property type="match status" value="1"/>
</dbReference>
<protein>
    <recommendedName>
        <fullName evidence="1">Probable ATP-dependent transporter ycf16</fullName>
    </recommendedName>
</protein>
<evidence type="ECO:0000313" key="6">
    <source>
        <dbReference type="EMBL" id="KAK4522609.1"/>
    </source>
</evidence>
<dbReference type="InterPro" id="IPR015856">
    <property type="entry name" value="ABC_transpr_CbiO/EcfA_su"/>
</dbReference>
<evidence type="ECO:0000256" key="2">
    <source>
        <dbReference type="ARBA" id="ARBA00022448"/>
    </source>
</evidence>
<dbReference type="SUPFAM" id="SSF52540">
    <property type="entry name" value="P-loop containing nucleoside triphosphate hydrolases"/>
    <property type="match status" value="1"/>
</dbReference>
<dbReference type="InterPro" id="IPR027417">
    <property type="entry name" value="P-loop_NTPase"/>
</dbReference>
<dbReference type="InterPro" id="IPR003439">
    <property type="entry name" value="ABC_transporter-like_ATP-bd"/>
</dbReference>
<organism evidence="6 7">
    <name type="scientific">Galdieria yellowstonensis</name>
    <dbReference type="NCBI Taxonomy" id="3028027"/>
    <lineage>
        <taxon>Eukaryota</taxon>
        <taxon>Rhodophyta</taxon>
        <taxon>Bangiophyceae</taxon>
        <taxon>Galdieriales</taxon>
        <taxon>Galdieriaceae</taxon>
        <taxon>Galdieria</taxon>
    </lineage>
</organism>
<dbReference type="GO" id="GO:0016887">
    <property type="term" value="F:ATP hydrolysis activity"/>
    <property type="evidence" value="ECO:0007669"/>
    <property type="project" value="InterPro"/>
</dbReference>
<proteinExistence type="predicted"/>
<evidence type="ECO:0000256" key="4">
    <source>
        <dbReference type="ARBA" id="ARBA00022840"/>
    </source>
</evidence>
<dbReference type="PANTHER" id="PTHR43553">
    <property type="entry name" value="HEAVY METAL TRANSPORTER"/>
    <property type="match status" value="1"/>
</dbReference>
<dbReference type="InterPro" id="IPR003593">
    <property type="entry name" value="AAA+_ATPase"/>
</dbReference>
<name>A0AAV9I3F1_9RHOD</name>